<dbReference type="Gene3D" id="3.20.20.150">
    <property type="entry name" value="Divalent-metal-dependent TIM barrel enzymes"/>
    <property type="match status" value="1"/>
</dbReference>
<evidence type="ECO:0000256" key="1">
    <source>
        <dbReference type="ARBA" id="ARBA00023277"/>
    </source>
</evidence>
<dbReference type="SUPFAM" id="SSF51658">
    <property type="entry name" value="Xylose isomerase-like"/>
    <property type="match status" value="1"/>
</dbReference>
<dbReference type="InterPro" id="IPR050312">
    <property type="entry name" value="IolE/XylAMocC-like"/>
</dbReference>
<dbReference type="PANTHER" id="PTHR12110">
    <property type="entry name" value="HYDROXYPYRUVATE ISOMERASE"/>
    <property type="match status" value="1"/>
</dbReference>
<keyword evidence="3" id="KW-0413">Isomerase</keyword>
<protein>
    <submittedName>
        <fullName evidence="3">Xylose isomerase</fullName>
    </submittedName>
</protein>
<dbReference type="InterPro" id="IPR036237">
    <property type="entry name" value="Xyl_isomerase-like_sf"/>
</dbReference>
<gene>
    <name evidence="3" type="ORF">ESP51_01970</name>
</gene>
<evidence type="ECO:0000313" key="3">
    <source>
        <dbReference type="EMBL" id="RXZ73010.1"/>
    </source>
</evidence>
<dbReference type="Pfam" id="PF01261">
    <property type="entry name" value="AP_endonuc_2"/>
    <property type="match status" value="1"/>
</dbReference>
<dbReference type="GO" id="GO:0016853">
    <property type="term" value="F:isomerase activity"/>
    <property type="evidence" value="ECO:0007669"/>
    <property type="project" value="UniProtKB-KW"/>
</dbReference>
<dbReference type="Proteomes" id="UP000293865">
    <property type="component" value="Unassembled WGS sequence"/>
</dbReference>
<reference evidence="3 4" key="1">
    <citation type="submission" date="2019-01" db="EMBL/GenBank/DDBJ databases">
        <title>Agromyces.</title>
        <authorList>
            <person name="Li J."/>
        </authorList>
    </citation>
    <scope>NUCLEOTIDE SEQUENCE [LARGE SCALE GENOMIC DNA]</scope>
    <source>
        <strain evidence="3 4">DSM 15934</strain>
    </source>
</reference>
<keyword evidence="1" id="KW-0119">Carbohydrate metabolism</keyword>
<keyword evidence="4" id="KW-1185">Reference proteome</keyword>
<evidence type="ECO:0000313" key="4">
    <source>
        <dbReference type="Proteomes" id="UP000293865"/>
    </source>
</evidence>
<comment type="caution">
    <text evidence="3">The sequence shown here is derived from an EMBL/GenBank/DDBJ whole genome shotgun (WGS) entry which is preliminary data.</text>
</comment>
<name>A0A4Q2L7L9_9MICO</name>
<dbReference type="InterPro" id="IPR013022">
    <property type="entry name" value="Xyl_isomerase-like_TIM-brl"/>
</dbReference>
<dbReference type="EMBL" id="SDPN01000002">
    <property type="protein sequence ID" value="RXZ73010.1"/>
    <property type="molecule type" value="Genomic_DNA"/>
</dbReference>
<accession>A0A4Q2L7L9</accession>
<sequence>MTMASDAAERGTRLTIARAQLALNPIQWINIKEDPDDPSSADLWLFADPAFRADYPAVLGKVKAGGFDTVMMQVLDTQTLQDYERMVREAGLNLAPGYCHVGLPEDHGHAFAPGSAEWVRWFDGIRRAAEESNYFGLETVFLAPEMAWDGAARTVTKAAVGAAFDQGRLDRVVDVLAEAARILTDEGVRPGLHNHVGTWVETEYEIDYVLDHIDEAILGASFDVGHLAWAGVDPVAMLAKHRDRLVDVHVKDLDLAVAAASRAEPTDYASTVDRGLFLEPGLGDLDLDGCLGALPDGFGGWVIIEVDRASMDPDESVHVSRRWVERVFPA</sequence>
<proteinExistence type="predicted"/>
<feature type="domain" description="Xylose isomerase-like TIM barrel" evidence="2">
    <location>
        <begin position="62"/>
        <end position="324"/>
    </location>
</feature>
<dbReference type="AlphaFoldDB" id="A0A4Q2L7L9"/>
<organism evidence="3 4">
    <name type="scientific">Agromyces albus</name>
    <dbReference type="NCBI Taxonomy" id="205332"/>
    <lineage>
        <taxon>Bacteria</taxon>
        <taxon>Bacillati</taxon>
        <taxon>Actinomycetota</taxon>
        <taxon>Actinomycetes</taxon>
        <taxon>Micrococcales</taxon>
        <taxon>Microbacteriaceae</taxon>
        <taxon>Agromyces</taxon>
    </lineage>
</organism>
<dbReference type="PANTHER" id="PTHR12110:SF41">
    <property type="entry name" value="INOSOSE DEHYDRATASE"/>
    <property type="match status" value="1"/>
</dbReference>
<dbReference type="OrthoDB" id="104997at2"/>
<evidence type="ECO:0000259" key="2">
    <source>
        <dbReference type="Pfam" id="PF01261"/>
    </source>
</evidence>